<dbReference type="PROSITE" id="PS00194">
    <property type="entry name" value="THIOREDOXIN_1"/>
    <property type="match status" value="1"/>
</dbReference>
<dbReference type="InterPro" id="IPR000866">
    <property type="entry name" value="AhpC/TSA"/>
</dbReference>
<dbReference type="Pfam" id="PF00578">
    <property type="entry name" value="AhpC-TSA"/>
    <property type="match status" value="1"/>
</dbReference>
<proteinExistence type="predicted"/>
<feature type="domain" description="Thioredoxin" evidence="5">
    <location>
        <begin position="21"/>
        <end position="159"/>
    </location>
</feature>
<evidence type="ECO:0000259" key="5">
    <source>
        <dbReference type="PROSITE" id="PS51352"/>
    </source>
</evidence>
<reference evidence="6 7" key="1">
    <citation type="submission" date="2016-02" db="EMBL/GenBank/DDBJ databases">
        <title>Draft genome sequence of Aeromonas trota strain 1999lcr isolated from cerebrospinal fluid (CSF).</title>
        <authorList>
            <person name="Dallagassa C.B."/>
            <person name="Prediger K.C."/>
            <person name="Weiss V.A."/>
            <person name="Assis F.E."/>
            <person name="Baura V."/>
            <person name="Cruz L.M."/>
            <person name="Souza E.M."/>
            <person name="Pedrosa F.O."/>
            <person name="Fadel-Picheth C.M."/>
        </authorList>
    </citation>
    <scope>NUCLEOTIDE SEQUENCE [LARGE SCALE GENOMIC DNA]</scope>
    <source>
        <strain evidence="6 7">1999lcr</strain>
    </source>
</reference>
<dbReference type="RefSeq" id="WP_061477222.1">
    <property type="nucleotide sequence ID" value="NZ_JMGO02000016.1"/>
</dbReference>
<dbReference type="Gene3D" id="3.40.30.10">
    <property type="entry name" value="Glutaredoxin"/>
    <property type="match status" value="1"/>
</dbReference>
<comment type="caution">
    <text evidence="6">The sequence shown here is derived from an EMBL/GenBank/DDBJ whole genome shotgun (WGS) entry which is preliminary data.</text>
</comment>
<dbReference type="GO" id="GO:0016209">
    <property type="term" value="F:antioxidant activity"/>
    <property type="evidence" value="ECO:0007669"/>
    <property type="project" value="InterPro"/>
</dbReference>
<dbReference type="AlphaFoldDB" id="A0A175VEN4"/>
<dbReference type="InterPro" id="IPR013766">
    <property type="entry name" value="Thioredoxin_domain"/>
</dbReference>
<name>A0A175VEN4_AEREN</name>
<organism evidence="6 7">
    <name type="scientific">Aeromonas enteropelogenes</name>
    <name type="common">Aeromonas trota</name>
    <dbReference type="NCBI Taxonomy" id="29489"/>
    <lineage>
        <taxon>Bacteria</taxon>
        <taxon>Pseudomonadati</taxon>
        <taxon>Pseudomonadota</taxon>
        <taxon>Gammaproteobacteria</taxon>
        <taxon>Aeromonadales</taxon>
        <taxon>Aeromonadaceae</taxon>
        <taxon>Aeromonas</taxon>
    </lineage>
</organism>
<evidence type="ECO:0000256" key="3">
    <source>
        <dbReference type="ARBA" id="ARBA00023157"/>
    </source>
</evidence>
<sequence>MVRVSGSGKELKRICWMIVAGLLSACTPAPEFTDAQGQPLSLSHFAGKPFLVNYFAPWCAPCLREMPRLAALAREGEIVVVAINYDPATPAELGQLAERYDIPLPLLIANETATLPFSRPTGLPTSYLLDGQGRLQQTLVGELDQPQIDALKAAARTLAN</sequence>
<dbReference type="InterPro" id="IPR036249">
    <property type="entry name" value="Thioredoxin-like_sf"/>
</dbReference>
<dbReference type="OrthoDB" id="9799347at2"/>
<dbReference type="CDD" id="cd02966">
    <property type="entry name" value="TlpA_like_family"/>
    <property type="match status" value="1"/>
</dbReference>
<evidence type="ECO:0000256" key="2">
    <source>
        <dbReference type="ARBA" id="ARBA00022748"/>
    </source>
</evidence>
<dbReference type="Proteomes" id="UP000078435">
    <property type="component" value="Unassembled WGS sequence"/>
</dbReference>
<dbReference type="InterPro" id="IPR017937">
    <property type="entry name" value="Thioredoxin_CS"/>
</dbReference>
<dbReference type="GO" id="GO:0015036">
    <property type="term" value="F:disulfide oxidoreductase activity"/>
    <property type="evidence" value="ECO:0007669"/>
    <property type="project" value="UniProtKB-ARBA"/>
</dbReference>
<keyword evidence="4" id="KW-0676">Redox-active center</keyword>
<dbReference type="InterPro" id="IPR050553">
    <property type="entry name" value="Thioredoxin_ResA/DsbE_sf"/>
</dbReference>
<dbReference type="SUPFAM" id="SSF52833">
    <property type="entry name" value="Thioredoxin-like"/>
    <property type="match status" value="1"/>
</dbReference>
<dbReference type="EMBL" id="JMGO02000016">
    <property type="protein sequence ID" value="KXU78768.1"/>
    <property type="molecule type" value="Genomic_DNA"/>
</dbReference>
<comment type="subcellular location">
    <subcellularLocation>
        <location evidence="1">Cell envelope</location>
    </subcellularLocation>
</comment>
<dbReference type="PANTHER" id="PTHR42852:SF6">
    <property type="entry name" value="THIOL:DISULFIDE INTERCHANGE PROTEIN DSBE"/>
    <property type="match status" value="1"/>
</dbReference>
<evidence type="ECO:0000313" key="7">
    <source>
        <dbReference type="Proteomes" id="UP000078435"/>
    </source>
</evidence>
<protein>
    <submittedName>
        <fullName evidence="6">Thioredoxin</fullName>
    </submittedName>
</protein>
<dbReference type="GO" id="GO:0030313">
    <property type="term" value="C:cell envelope"/>
    <property type="evidence" value="ECO:0007669"/>
    <property type="project" value="UniProtKB-SubCell"/>
</dbReference>
<keyword evidence="3" id="KW-1015">Disulfide bond</keyword>
<keyword evidence="2" id="KW-0201">Cytochrome c-type biogenesis</keyword>
<evidence type="ECO:0000256" key="1">
    <source>
        <dbReference type="ARBA" id="ARBA00004196"/>
    </source>
</evidence>
<evidence type="ECO:0000313" key="6">
    <source>
        <dbReference type="EMBL" id="KXU78768.1"/>
    </source>
</evidence>
<dbReference type="PROSITE" id="PS51352">
    <property type="entry name" value="THIOREDOXIN_2"/>
    <property type="match status" value="1"/>
</dbReference>
<gene>
    <name evidence="6" type="ORF">LCR_02425</name>
</gene>
<dbReference type="PANTHER" id="PTHR42852">
    <property type="entry name" value="THIOL:DISULFIDE INTERCHANGE PROTEIN DSBE"/>
    <property type="match status" value="1"/>
</dbReference>
<dbReference type="PROSITE" id="PS51257">
    <property type="entry name" value="PROKAR_LIPOPROTEIN"/>
    <property type="match status" value="1"/>
</dbReference>
<evidence type="ECO:0000256" key="4">
    <source>
        <dbReference type="ARBA" id="ARBA00023284"/>
    </source>
</evidence>
<accession>A0A175VEN4</accession>
<dbReference type="GO" id="GO:0017004">
    <property type="term" value="P:cytochrome complex assembly"/>
    <property type="evidence" value="ECO:0007669"/>
    <property type="project" value="UniProtKB-KW"/>
</dbReference>